<dbReference type="PATRIC" id="fig|1121448.10.peg.2277"/>
<dbReference type="eggNOG" id="COG2853">
    <property type="taxonomic scope" value="Bacteria"/>
</dbReference>
<organism evidence="4 5">
    <name type="scientific">Megalodesulfovibrio gigas (strain ATCC 19364 / DSM 1382 / NCIMB 9332 / VKM B-1759)</name>
    <name type="common">Desulfovibrio gigas</name>
    <dbReference type="NCBI Taxonomy" id="1121448"/>
    <lineage>
        <taxon>Bacteria</taxon>
        <taxon>Pseudomonadati</taxon>
        <taxon>Thermodesulfobacteriota</taxon>
        <taxon>Desulfovibrionia</taxon>
        <taxon>Desulfovibrionales</taxon>
        <taxon>Desulfovibrionaceae</taxon>
        <taxon>Megalodesulfovibrio</taxon>
    </lineage>
</organism>
<name>T2GDW8_MEGG1</name>
<evidence type="ECO:0000256" key="1">
    <source>
        <dbReference type="ARBA" id="ARBA00010634"/>
    </source>
</evidence>
<dbReference type="AlphaFoldDB" id="T2GDW8"/>
<feature type="signal peptide" evidence="3">
    <location>
        <begin position="1"/>
        <end position="25"/>
    </location>
</feature>
<dbReference type="STRING" id="1121448.DGI_2324"/>
<dbReference type="PRINTS" id="PR01805">
    <property type="entry name" value="VACJLIPOPROT"/>
</dbReference>
<proteinExistence type="inferred from homology"/>
<evidence type="ECO:0000256" key="2">
    <source>
        <dbReference type="ARBA" id="ARBA00022729"/>
    </source>
</evidence>
<dbReference type="EMBL" id="CP006585">
    <property type="protein sequence ID" value="AGW14077.1"/>
    <property type="molecule type" value="Genomic_DNA"/>
</dbReference>
<dbReference type="RefSeq" id="WP_021761034.1">
    <property type="nucleotide sequence ID" value="NC_022444.1"/>
</dbReference>
<dbReference type="Pfam" id="PF04333">
    <property type="entry name" value="MlaA"/>
    <property type="match status" value="1"/>
</dbReference>
<keyword evidence="4" id="KW-0449">Lipoprotein</keyword>
<protein>
    <submittedName>
        <fullName evidence="4">Putative VacJ family lipoprotein</fullName>
    </submittedName>
</protein>
<dbReference type="OrthoDB" id="9785326at2"/>
<keyword evidence="5" id="KW-1185">Reference proteome</keyword>
<dbReference type="InterPro" id="IPR007428">
    <property type="entry name" value="MlaA"/>
</dbReference>
<gene>
    <name evidence="4" type="ORF">DGI_2324</name>
</gene>
<evidence type="ECO:0000313" key="4">
    <source>
        <dbReference type="EMBL" id="AGW14077.1"/>
    </source>
</evidence>
<sequence>MHTVTRLLPMLLVLAVLTLATECYASQPAPLQNAAAAQTSPPVDTAAPTESDFGFNDGDATVADPLQPWNQFWFGFNDYFYQIVMQPLGKGYNFVTPVVVRSGIRNVFHNLLFPVRFINCILQGKFLGAGVQLSRFVGNTAFGVGGFFNHFDTKPSIVPSYDEDFGQTLASWGVGDGFYLVMPILGPTTLRDGFGITVDLLADPVTYLNPWPLYFGYDPSPFWVEATVRGGERFNKMAFTLDEYDRFKQAAVEPYSAMRDAYIQNRKVEIGR</sequence>
<dbReference type="GO" id="GO:0016020">
    <property type="term" value="C:membrane"/>
    <property type="evidence" value="ECO:0007669"/>
    <property type="project" value="InterPro"/>
</dbReference>
<dbReference type="PANTHER" id="PTHR30035">
    <property type="entry name" value="LIPOPROTEIN VACJ-RELATED"/>
    <property type="match status" value="1"/>
</dbReference>
<dbReference type="HOGENOM" id="CLU_059326_2_1_7"/>
<dbReference type="Proteomes" id="UP000016587">
    <property type="component" value="Chromosome"/>
</dbReference>
<reference evidence="4 5" key="1">
    <citation type="journal article" date="2013" name="J. Bacteriol.">
        <title>Roles of HynAB and Ech, the only two hydrogenases found in the model sulfate reducer Desulfovibrio gigas.</title>
        <authorList>
            <person name="Morais-Silva F.O."/>
            <person name="Santos C.I."/>
            <person name="Rodrigues R."/>
            <person name="Pereira I.A."/>
            <person name="Rodrigues-Pousada C."/>
        </authorList>
    </citation>
    <scope>NUCLEOTIDE SEQUENCE [LARGE SCALE GENOMIC DNA]</scope>
    <source>
        <strain evidence="5">ATCC 19364 / DSM 1382 / NCIMB 9332 / VKM B-1759</strain>
    </source>
</reference>
<dbReference type="KEGG" id="dgg:DGI_2324"/>
<dbReference type="GO" id="GO:0120010">
    <property type="term" value="P:intermembrane phospholipid transfer"/>
    <property type="evidence" value="ECO:0007669"/>
    <property type="project" value="TreeGrafter"/>
</dbReference>
<accession>T2GDW8</accession>
<evidence type="ECO:0000256" key="3">
    <source>
        <dbReference type="SAM" id="SignalP"/>
    </source>
</evidence>
<evidence type="ECO:0000313" key="5">
    <source>
        <dbReference type="Proteomes" id="UP000016587"/>
    </source>
</evidence>
<feature type="chain" id="PRO_5004599842" evidence="3">
    <location>
        <begin position="26"/>
        <end position="272"/>
    </location>
</feature>
<reference evidence="5" key="2">
    <citation type="submission" date="2013-07" db="EMBL/GenBank/DDBJ databases">
        <authorList>
            <person name="Morais-Silva F.O."/>
            <person name="Rezende A.M."/>
            <person name="Pimentel C."/>
            <person name="Resende D.M."/>
            <person name="Santos C.I."/>
            <person name="Clemente C."/>
            <person name="de Oliveira L.M."/>
            <person name="da Silva S.M."/>
            <person name="Costa D.A."/>
            <person name="Varela-Raposo A."/>
            <person name="Horacio E.C.A."/>
            <person name="Matos M."/>
            <person name="Flores O."/>
            <person name="Ruiz J.C."/>
            <person name="Rodrigues-Pousada C."/>
        </authorList>
    </citation>
    <scope>NUCLEOTIDE SEQUENCE [LARGE SCALE GENOMIC DNA]</scope>
    <source>
        <strain evidence="5">ATCC 19364 / DSM 1382 / NCIMB 9332 / VKM B-1759</strain>
    </source>
</reference>
<comment type="similarity">
    <text evidence="1">Belongs to the MlaA family.</text>
</comment>
<dbReference type="PANTHER" id="PTHR30035:SF3">
    <property type="entry name" value="INTERMEMBRANE PHOSPHOLIPID TRANSPORT SYSTEM LIPOPROTEIN MLAA"/>
    <property type="match status" value="1"/>
</dbReference>
<keyword evidence="2 3" id="KW-0732">Signal</keyword>